<dbReference type="OMA" id="ASETCKM"/>
<dbReference type="GO" id="GO:0005516">
    <property type="term" value="F:calmodulin binding"/>
    <property type="evidence" value="ECO:0007669"/>
    <property type="project" value="UniProtKB-KW"/>
</dbReference>
<dbReference type="SMART" id="SM00015">
    <property type="entry name" value="IQ"/>
    <property type="match status" value="2"/>
</dbReference>
<dbReference type="PANTHER" id="PTHR32295">
    <property type="entry name" value="IQ-DOMAIN 5-RELATED"/>
    <property type="match status" value="1"/>
</dbReference>
<dbReference type="InterPro" id="IPR027417">
    <property type="entry name" value="P-loop_NTPase"/>
</dbReference>
<comment type="similarity">
    <text evidence="3">Belongs to the IQD family.</text>
</comment>
<reference evidence="5" key="1">
    <citation type="submission" date="2021-08" db="EMBL/GenBank/DDBJ databases">
        <title>WGS assembly of Ceratopteris richardii.</title>
        <authorList>
            <person name="Marchant D.B."/>
            <person name="Chen G."/>
            <person name="Jenkins J."/>
            <person name="Shu S."/>
            <person name="Leebens-Mack J."/>
            <person name="Grimwood J."/>
            <person name="Schmutz J."/>
            <person name="Soltis P."/>
            <person name="Soltis D."/>
            <person name="Chen Z.-H."/>
        </authorList>
    </citation>
    <scope>NUCLEOTIDE SEQUENCE</scope>
    <source>
        <strain evidence="5">Whitten #5841</strain>
        <tissue evidence="5">Leaf</tissue>
    </source>
</reference>
<gene>
    <name evidence="5" type="ORF">KP509_03G080800</name>
</gene>
<protein>
    <submittedName>
        <fullName evidence="5">Uncharacterized protein</fullName>
    </submittedName>
</protein>
<dbReference type="EMBL" id="CM035408">
    <property type="protein sequence ID" value="KAH7442294.1"/>
    <property type="molecule type" value="Genomic_DNA"/>
</dbReference>
<dbReference type="AlphaFoldDB" id="A0A8T2V8H1"/>
<comment type="function">
    <text evidence="4">May be involved in cooperative interactions with calmodulins or calmodulin-like proteins. Recruits calmodulin proteins to microtubules, thus being a potential scaffold in cellular signaling and trafficking. May associate with nucleic acids and regulate gene expression at the transcriptional or post-transcriptional level.</text>
</comment>
<dbReference type="EMBL" id="CM035408">
    <property type="protein sequence ID" value="KAH7442293.1"/>
    <property type="molecule type" value="Genomic_DNA"/>
</dbReference>
<evidence type="ECO:0000313" key="5">
    <source>
        <dbReference type="EMBL" id="KAH7442296.1"/>
    </source>
</evidence>
<keyword evidence="2" id="KW-0112">Calmodulin-binding</keyword>
<name>A0A8T2V8H1_CERRI</name>
<dbReference type="OrthoDB" id="671489at2759"/>
<dbReference type="EMBL" id="CM035408">
    <property type="protein sequence ID" value="KAH7442295.1"/>
    <property type="molecule type" value="Genomic_DNA"/>
</dbReference>
<evidence type="ECO:0000313" key="6">
    <source>
        <dbReference type="Proteomes" id="UP000825935"/>
    </source>
</evidence>
<proteinExistence type="inferred from homology"/>
<evidence type="ECO:0000256" key="2">
    <source>
        <dbReference type="ARBA" id="ARBA00022860"/>
    </source>
</evidence>
<keyword evidence="1" id="KW-0150">Chloroplast</keyword>
<dbReference type="SUPFAM" id="SSF52540">
    <property type="entry name" value="P-loop containing nucleoside triphosphate hydrolases"/>
    <property type="match status" value="1"/>
</dbReference>
<sequence length="307" mass="35401">MGAASRWLKALIGLKKNKISYPENDSIKSTNLNKSKRWLVWKGPTKTKREQHEKFPGMACDSMRYLHSEVLDHSCRHLEGLKMQWAAIRIQSVFRGFLARRALKALKAIVRIQAIIRGHIVRCQVARARELYAKLHTHSKQREWCNHQGSIQEIEARRQHKHDGAVRRERALAYADLHQAITSKPDFWKSWKREHYMRGKTGHGIPEIAIAYYYSGPILPSLASSTLTKALSSAHAHCRSPNENCKESLPGYMEATISMEAKRKPKLHIASNWGQDSCHRFPVRTCSMRKRHSIYDLDAPRILLHCT</sequence>
<keyword evidence="6" id="KW-1185">Reference proteome</keyword>
<comment type="caution">
    <text evidence="5">The sequence shown here is derived from an EMBL/GenBank/DDBJ whole genome shotgun (WGS) entry which is preliminary data.</text>
</comment>
<dbReference type="EMBL" id="CM035408">
    <property type="protein sequence ID" value="KAH7442292.1"/>
    <property type="molecule type" value="Genomic_DNA"/>
</dbReference>
<organism evidence="5 6">
    <name type="scientific">Ceratopteris richardii</name>
    <name type="common">Triangle waterfern</name>
    <dbReference type="NCBI Taxonomy" id="49495"/>
    <lineage>
        <taxon>Eukaryota</taxon>
        <taxon>Viridiplantae</taxon>
        <taxon>Streptophyta</taxon>
        <taxon>Embryophyta</taxon>
        <taxon>Tracheophyta</taxon>
        <taxon>Polypodiopsida</taxon>
        <taxon>Polypodiidae</taxon>
        <taxon>Polypodiales</taxon>
        <taxon>Pteridineae</taxon>
        <taxon>Pteridaceae</taxon>
        <taxon>Parkerioideae</taxon>
        <taxon>Ceratopteris</taxon>
    </lineage>
</organism>
<evidence type="ECO:0000256" key="4">
    <source>
        <dbReference type="ARBA" id="ARBA00045534"/>
    </source>
</evidence>
<dbReference type="Gene3D" id="1.20.5.190">
    <property type="match status" value="1"/>
</dbReference>
<dbReference type="Proteomes" id="UP000825935">
    <property type="component" value="Chromosome 3"/>
</dbReference>
<dbReference type="PANTHER" id="PTHR32295:SF6">
    <property type="entry name" value="PROTEIN IQ-DOMAIN 18"/>
    <property type="match status" value="1"/>
</dbReference>
<evidence type="ECO:0000256" key="3">
    <source>
        <dbReference type="ARBA" id="ARBA00024341"/>
    </source>
</evidence>
<dbReference type="Pfam" id="PF00612">
    <property type="entry name" value="IQ"/>
    <property type="match status" value="2"/>
</dbReference>
<keyword evidence="1" id="KW-0934">Plastid</keyword>
<dbReference type="PROSITE" id="PS50096">
    <property type="entry name" value="IQ"/>
    <property type="match status" value="2"/>
</dbReference>
<evidence type="ECO:0000256" key="1">
    <source>
        <dbReference type="ARBA" id="ARBA00022528"/>
    </source>
</evidence>
<dbReference type="EMBL" id="CM035408">
    <property type="protein sequence ID" value="KAH7442296.1"/>
    <property type="molecule type" value="Genomic_DNA"/>
</dbReference>
<dbReference type="InterPro" id="IPR000048">
    <property type="entry name" value="IQ_motif_EF-hand-BS"/>
</dbReference>
<accession>A0A8T2V8H1</accession>
<dbReference type="CDD" id="cd23767">
    <property type="entry name" value="IQCD"/>
    <property type="match status" value="1"/>
</dbReference>